<evidence type="ECO:0000256" key="10">
    <source>
        <dbReference type="ARBA" id="ARBA00031323"/>
    </source>
</evidence>
<dbReference type="EC" id="2.1.1.77" evidence="3"/>
<keyword evidence="5" id="KW-0963">Cytoplasm</keyword>
<evidence type="ECO:0000256" key="7">
    <source>
        <dbReference type="ARBA" id="ARBA00022679"/>
    </source>
</evidence>
<dbReference type="GO" id="GO:0005737">
    <property type="term" value="C:cytoplasm"/>
    <property type="evidence" value="ECO:0007669"/>
    <property type="project" value="UniProtKB-SubCell"/>
</dbReference>
<evidence type="ECO:0000256" key="11">
    <source>
        <dbReference type="ARBA" id="ARBA00031350"/>
    </source>
</evidence>
<comment type="caution">
    <text evidence="12">The sequence shown here is derived from an EMBL/GenBank/DDBJ whole genome shotgun (WGS) entry which is preliminary data.</text>
</comment>
<dbReference type="PANTHER" id="PTHR11579:SF0">
    <property type="entry name" value="PROTEIN-L-ISOASPARTATE(D-ASPARTATE) O-METHYLTRANSFERASE"/>
    <property type="match status" value="1"/>
</dbReference>
<evidence type="ECO:0000256" key="9">
    <source>
        <dbReference type="ARBA" id="ARBA00030757"/>
    </source>
</evidence>
<dbReference type="Gene3D" id="3.40.50.150">
    <property type="entry name" value="Vaccinia Virus protein VP39"/>
    <property type="match status" value="1"/>
</dbReference>
<dbReference type="GO" id="GO:0004719">
    <property type="term" value="F:protein-L-isoaspartate (D-aspartate) O-methyltransferase activity"/>
    <property type="evidence" value="ECO:0007669"/>
    <property type="project" value="UniProtKB-EC"/>
</dbReference>
<dbReference type="AlphaFoldDB" id="A0A2W2FPJ1"/>
<dbReference type="GO" id="GO:0032259">
    <property type="term" value="P:methylation"/>
    <property type="evidence" value="ECO:0007669"/>
    <property type="project" value="UniProtKB-KW"/>
</dbReference>
<keyword evidence="7 12" id="KW-0808">Transferase</keyword>
<proteinExistence type="inferred from homology"/>
<evidence type="ECO:0000256" key="8">
    <source>
        <dbReference type="ARBA" id="ARBA00022691"/>
    </source>
</evidence>
<evidence type="ECO:0000256" key="1">
    <source>
        <dbReference type="ARBA" id="ARBA00004496"/>
    </source>
</evidence>
<dbReference type="InterPro" id="IPR000682">
    <property type="entry name" value="PCMT"/>
</dbReference>
<dbReference type="PANTHER" id="PTHR11579">
    <property type="entry name" value="PROTEIN-L-ISOASPARTATE O-METHYLTRANSFERASE"/>
    <property type="match status" value="1"/>
</dbReference>
<evidence type="ECO:0000313" key="12">
    <source>
        <dbReference type="EMBL" id="PZG30385.1"/>
    </source>
</evidence>
<comment type="similarity">
    <text evidence="2">Belongs to the methyltransferase superfamily. L-isoaspartyl/D-aspartyl protein methyltransferase family.</text>
</comment>
<name>A0A2W2FPJ1_9ACTN</name>
<keyword evidence="6 12" id="KW-0489">Methyltransferase</keyword>
<evidence type="ECO:0000256" key="6">
    <source>
        <dbReference type="ARBA" id="ARBA00022603"/>
    </source>
</evidence>
<evidence type="ECO:0000256" key="4">
    <source>
        <dbReference type="ARBA" id="ARBA00013346"/>
    </source>
</evidence>
<organism evidence="12 13">
    <name type="scientific">Spongiactinospora gelatinilytica</name>
    <dbReference type="NCBI Taxonomy" id="2666298"/>
    <lineage>
        <taxon>Bacteria</taxon>
        <taxon>Bacillati</taxon>
        <taxon>Actinomycetota</taxon>
        <taxon>Actinomycetes</taxon>
        <taxon>Streptosporangiales</taxon>
        <taxon>Streptosporangiaceae</taxon>
        <taxon>Spongiactinospora</taxon>
    </lineage>
</organism>
<keyword evidence="13" id="KW-1185">Reference proteome</keyword>
<evidence type="ECO:0000256" key="2">
    <source>
        <dbReference type="ARBA" id="ARBA00005369"/>
    </source>
</evidence>
<comment type="subcellular location">
    <subcellularLocation>
        <location evidence="1">Cytoplasm</location>
    </subcellularLocation>
</comment>
<dbReference type="EMBL" id="POUA01000352">
    <property type="protein sequence ID" value="PZG30385.1"/>
    <property type="molecule type" value="Genomic_DNA"/>
</dbReference>
<evidence type="ECO:0000313" key="13">
    <source>
        <dbReference type="Proteomes" id="UP000248544"/>
    </source>
</evidence>
<dbReference type="Pfam" id="PF01135">
    <property type="entry name" value="PCMT"/>
    <property type="match status" value="1"/>
</dbReference>
<gene>
    <name evidence="12" type="ORF">C1I98_31180</name>
</gene>
<sequence>MLEIGTGTGWTAALLSHLAGEQNVTSIEVDAAVGERAAKNLSEAGVHPHLIVGDGADGAPAHAPYARVHVTCGIRTVPYAWVEQTRPGGVIVAPWCPNFGDDHALRLIVTPDGIAHGRFPGYSSYMMMRSQRDPRGRPTPAADRIHCATTRIDPRTVASAPPGAGLAMASLTGLSSYGFQTGDGGYVFAIIDPADHDQWCTVTWRPDIDDYQVYQVGDRPLWEEVTDAYFRWVAWGEPGRDRFGMTVTPDGQQVWLDTPDHTIG</sequence>
<dbReference type="Proteomes" id="UP000248544">
    <property type="component" value="Unassembled WGS sequence"/>
</dbReference>
<accession>A0A2W2FPJ1</accession>
<keyword evidence="8" id="KW-0949">S-adenosyl-L-methionine</keyword>
<protein>
    <recommendedName>
        <fullName evidence="4">Protein-L-isoaspartate O-methyltransferase</fullName>
        <ecNumber evidence="3">2.1.1.77</ecNumber>
    </recommendedName>
    <alternativeName>
        <fullName evidence="11">L-isoaspartyl protein carboxyl methyltransferase</fullName>
    </alternativeName>
    <alternativeName>
        <fullName evidence="9">Protein L-isoaspartyl methyltransferase</fullName>
    </alternativeName>
    <alternativeName>
        <fullName evidence="10">Protein-beta-aspartate methyltransferase</fullName>
    </alternativeName>
</protein>
<reference evidence="12 13" key="1">
    <citation type="submission" date="2018-01" db="EMBL/GenBank/DDBJ databases">
        <title>Draft genome sequence of Sphaerisporangium sp. 7K107.</title>
        <authorList>
            <person name="Sahin N."/>
            <person name="Saygin H."/>
            <person name="Ay H."/>
        </authorList>
    </citation>
    <scope>NUCLEOTIDE SEQUENCE [LARGE SCALE GENOMIC DNA]</scope>
    <source>
        <strain evidence="12 13">7K107</strain>
    </source>
</reference>
<dbReference type="RefSeq" id="WP_111170962.1">
    <property type="nucleotide sequence ID" value="NZ_POUA01000352.1"/>
</dbReference>
<evidence type="ECO:0000256" key="3">
    <source>
        <dbReference type="ARBA" id="ARBA00011890"/>
    </source>
</evidence>
<dbReference type="InterPro" id="IPR029063">
    <property type="entry name" value="SAM-dependent_MTases_sf"/>
</dbReference>
<dbReference type="SUPFAM" id="SSF53335">
    <property type="entry name" value="S-adenosyl-L-methionine-dependent methyltransferases"/>
    <property type="match status" value="1"/>
</dbReference>
<evidence type="ECO:0000256" key="5">
    <source>
        <dbReference type="ARBA" id="ARBA00022490"/>
    </source>
</evidence>
<dbReference type="CDD" id="cd02440">
    <property type="entry name" value="AdoMet_MTases"/>
    <property type="match status" value="1"/>
</dbReference>